<evidence type="ECO:0000313" key="1">
    <source>
        <dbReference type="EMBL" id="RXZ30273.1"/>
    </source>
</evidence>
<sequence>MSLFGADTHTLDDLFVHGLKTIYYAERQILETLPQMIEMATDPTLKAGFQQHLRETEGQRTRLEQVFQMHGVEADETTCPAIDGIIKAANATAADIDDKQVLDAALAFGAQMVEHYEIAQYGTLIAWARELGRPDCAAVLDENLAEEKATDAKLTDLAEARINRAAEMQAS</sequence>
<dbReference type="InterPro" id="IPR012347">
    <property type="entry name" value="Ferritin-like"/>
</dbReference>
<dbReference type="InterPro" id="IPR047114">
    <property type="entry name" value="YciF"/>
</dbReference>
<name>A0A4Q2ILT6_9SPHN</name>
<dbReference type="Proteomes" id="UP000292347">
    <property type="component" value="Unassembled WGS sequence"/>
</dbReference>
<keyword evidence="2" id="KW-1185">Reference proteome</keyword>
<dbReference type="SUPFAM" id="SSF47240">
    <property type="entry name" value="Ferritin-like"/>
    <property type="match status" value="1"/>
</dbReference>
<reference evidence="1 2" key="1">
    <citation type="submission" date="2019-01" db="EMBL/GenBank/DDBJ databases">
        <title>Sphingomonas mucosissima sp. nov. and Sphingomonas desiccabilis sp. nov., from biological soil crusts in the Colorado Plateau, USA.</title>
        <authorList>
            <person name="Zhu D."/>
        </authorList>
    </citation>
    <scope>NUCLEOTIDE SEQUENCE [LARGE SCALE GENOMIC DNA]</scope>
    <source>
        <strain evidence="1 2">CP1D</strain>
    </source>
</reference>
<dbReference type="Pfam" id="PF05974">
    <property type="entry name" value="DUF892"/>
    <property type="match status" value="1"/>
</dbReference>
<dbReference type="AlphaFoldDB" id="A0A4Q2ILT6"/>
<dbReference type="OrthoDB" id="9795056at2"/>
<proteinExistence type="predicted"/>
<dbReference type="RefSeq" id="WP_129342626.1">
    <property type="nucleotide sequence ID" value="NZ_JACIDD010000003.1"/>
</dbReference>
<evidence type="ECO:0000313" key="2">
    <source>
        <dbReference type="Proteomes" id="UP000292347"/>
    </source>
</evidence>
<dbReference type="InterPro" id="IPR009078">
    <property type="entry name" value="Ferritin-like_SF"/>
</dbReference>
<gene>
    <name evidence="1" type="ORF">EO081_13795</name>
</gene>
<comment type="caution">
    <text evidence="1">The sequence shown here is derived from an EMBL/GenBank/DDBJ whole genome shotgun (WGS) entry which is preliminary data.</text>
</comment>
<accession>A0A4Q2ILT6</accession>
<protein>
    <submittedName>
        <fullName evidence="1">Ferritin-like domain-containing protein</fullName>
    </submittedName>
</protein>
<dbReference type="PANTHER" id="PTHR30565:SF9">
    <property type="entry name" value="PROTEIN YCIF"/>
    <property type="match status" value="1"/>
</dbReference>
<dbReference type="PANTHER" id="PTHR30565">
    <property type="entry name" value="PROTEIN YCIF"/>
    <property type="match status" value="1"/>
</dbReference>
<dbReference type="EMBL" id="SDPT01000003">
    <property type="protein sequence ID" value="RXZ30273.1"/>
    <property type="molecule type" value="Genomic_DNA"/>
</dbReference>
<dbReference type="InterPro" id="IPR010287">
    <property type="entry name" value="DUF892_YciF-like"/>
</dbReference>
<dbReference type="Gene3D" id="1.20.1260.10">
    <property type="match status" value="1"/>
</dbReference>
<organism evidence="1 2">
    <name type="scientific">Sphingomonas desiccabilis</name>
    <dbReference type="NCBI Taxonomy" id="429134"/>
    <lineage>
        <taxon>Bacteria</taxon>
        <taxon>Pseudomonadati</taxon>
        <taxon>Pseudomonadota</taxon>
        <taxon>Alphaproteobacteria</taxon>
        <taxon>Sphingomonadales</taxon>
        <taxon>Sphingomonadaceae</taxon>
        <taxon>Sphingomonas</taxon>
    </lineage>
</organism>
<dbReference type="CDD" id="cd07909">
    <property type="entry name" value="YciF"/>
    <property type="match status" value="1"/>
</dbReference>